<evidence type="ECO:0000259" key="2">
    <source>
        <dbReference type="Pfam" id="PF26107"/>
    </source>
</evidence>
<feature type="domain" description="DNA-binding transcriptional repressor CapW winged helix-turn-helix" evidence="3">
    <location>
        <begin position="7"/>
        <end position="76"/>
    </location>
</feature>
<dbReference type="Pfam" id="PF26107">
    <property type="entry name" value="BrxR_CTD"/>
    <property type="match status" value="1"/>
</dbReference>
<feature type="domain" description="DNA-binding transcriptional repressor CapW C-terminal dimerisation" evidence="2">
    <location>
        <begin position="203"/>
        <end position="272"/>
    </location>
</feature>
<feature type="domain" description="WYL" evidence="1">
    <location>
        <begin position="114"/>
        <end position="179"/>
    </location>
</feature>
<dbReference type="InterPro" id="IPR026881">
    <property type="entry name" value="WYL_dom"/>
</dbReference>
<evidence type="ECO:0000313" key="5">
    <source>
        <dbReference type="Proteomes" id="UP000243937"/>
    </source>
</evidence>
<organism evidence="4 5">
    <name type="scientific">Oceanisphaera profunda</name>
    <dbReference type="NCBI Taxonomy" id="1416627"/>
    <lineage>
        <taxon>Bacteria</taxon>
        <taxon>Pseudomonadati</taxon>
        <taxon>Pseudomonadota</taxon>
        <taxon>Gammaproteobacteria</taxon>
        <taxon>Aeromonadales</taxon>
        <taxon>Aeromonadaceae</taxon>
        <taxon>Oceanisphaera</taxon>
    </lineage>
</organism>
<evidence type="ECO:0000313" key="4">
    <source>
        <dbReference type="EMBL" id="ART83458.1"/>
    </source>
</evidence>
<keyword evidence="5" id="KW-1185">Reference proteome</keyword>
<sequence length="287" mass="32002">MNSASLKHLTIIDFHLAFFGRLRRADLMLHGEISVATTSRALSEYREQFPDRVNYDASLKTYFAADDFVPAFSHQVRDALNFIAHGKIERFIGEARESELSQLPTLSSNLTVAIVRQITAALTLGKPIDIDYYSASSQRKVRCVYPLAIFEAADAWYVRGYDVNEADFRVFRFSRVFSASPVDADKIGANSAVPVDLDWQQYVTLTLMPHPKHANPDALKLDLGLVDKPVCNISTRKALAGFVLRTLRVDASLQAVLSPVEHSLYLANRHELLAVESMVLAPGFNAD</sequence>
<dbReference type="Pfam" id="PF26109">
    <property type="entry name" value="WHD_BrxR"/>
    <property type="match status" value="1"/>
</dbReference>
<dbReference type="InterPro" id="IPR059020">
    <property type="entry name" value="CapW_CTD"/>
</dbReference>
<dbReference type="AlphaFoldDB" id="A0A1Y0D7D4"/>
<dbReference type="RefSeq" id="WP_087038043.1">
    <property type="nucleotide sequence ID" value="NZ_CP021377.1"/>
</dbReference>
<dbReference type="InterPro" id="IPR059019">
    <property type="entry name" value="WHD_CapW"/>
</dbReference>
<protein>
    <submittedName>
        <fullName evidence="4">Uncharacterized protein</fullName>
    </submittedName>
</protein>
<reference evidence="4 5" key="1">
    <citation type="journal article" date="2014" name="Int. J. Syst. Evol. Microbiol.">
        <title>Oceanisphaera profunda sp. nov., a marine bacterium isolated from deep-sea sediment, and emended description of the genus Oceanisphaera.</title>
        <authorList>
            <person name="Xu Z."/>
            <person name="Zhang X.Y."/>
            <person name="Su H.N."/>
            <person name="Yu Z.C."/>
            <person name="Liu C."/>
            <person name="Li H."/>
            <person name="Chen X.L."/>
            <person name="Song X.Y."/>
            <person name="Xie B.B."/>
            <person name="Qin Q.L."/>
            <person name="Zhou B.C."/>
            <person name="Shi M."/>
            <person name="Huang Y."/>
            <person name="Zhang Y.Z."/>
        </authorList>
    </citation>
    <scope>NUCLEOTIDE SEQUENCE [LARGE SCALE GENOMIC DNA]</scope>
    <source>
        <strain evidence="4 5">SM1222</strain>
    </source>
</reference>
<gene>
    <name evidence="4" type="ORF">CBP31_13190</name>
</gene>
<dbReference type="EMBL" id="CP021377">
    <property type="protein sequence ID" value="ART83458.1"/>
    <property type="molecule type" value="Genomic_DNA"/>
</dbReference>
<accession>A0A1Y0D7D4</accession>
<evidence type="ECO:0000259" key="3">
    <source>
        <dbReference type="Pfam" id="PF26109"/>
    </source>
</evidence>
<dbReference type="Proteomes" id="UP000243937">
    <property type="component" value="Chromosome"/>
</dbReference>
<dbReference type="OrthoDB" id="6400324at2"/>
<dbReference type="Pfam" id="PF13280">
    <property type="entry name" value="WYL"/>
    <property type="match status" value="1"/>
</dbReference>
<dbReference type="KEGG" id="opf:CBP31_13190"/>
<evidence type="ECO:0000259" key="1">
    <source>
        <dbReference type="Pfam" id="PF13280"/>
    </source>
</evidence>
<proteinExistence type="predicted"/>
<dbReference type="PROSITE" id="PS52050">
    <property type="entry name" value="WYL"/>
    <property type="match status" value="1"/>
</dbReference>
<name>A0A1Y0D7D4_9GAMM</name>